<keyword evidence="4 7" id="KW-0238">DNA-binding</keyword>
<evidence type="ECO:0000256" key="7">
    <source>
        <dbReference type="PROSITE-ProRule" id="PRU01091"/>
    </source>
</evidence>
<keyword evidence="12" id="KW-1185">Reference proteome</keyword>
<dbReference type="Proteomes" id="UP000054859">
    <property type="component" value="Unassembled WGS sequence"/>
</dbReference>
<dbReference type="InterPro" id="IPR011006">
    <property type="entry name" value="CheY-like_superfamily"/>
</dbReference>
<evidence type="ECO:0000256" key="5">
    <source>
        <dbReference type="ARBA" id="ARBA00023163"/>
    </source>
</evidence>
<dbReference type="SUPFAM" id="SSF46894">
    <property type="entry name" value="C-terminal effector domain of the bipartite response regulators"/>
    <property type="match status" value="1"/>
</dbReference>
<sequence>MLEKLLFYIDKSPLEDAFLEYFTQCGFRIIQQASDELPCHSEQIIAIVMKYSPSFDTSKIKLQYRQFQAPIIVISDFYAEDICIKMLEEGADDFLVKPFHPRELHARIKVIKRRLAHVFDKYEQEKEIIRFANWRLYPGSRQIFYENNEIFLSTKEYDILLAFVSQPNKPISRELLQQIAKNNEDAHPFDRRVDVLISRLRQKIGIDNTQKLIQTVRHNGYMLVAEVTRGKE</sequence>
<evidence type="ECO:0000313" key="10">
    <source>
        <dbReference type="EMBL" id="KTC65282.1"/>
    </source>
</evidence>
<keyword evidence="2" id="KW-0902">Two-component regulatory system</keyword>
<evidence type="ECO:0000256" key="4">
    <source>
        <dbReference type="ARBA" id="ARBA00023125"/>
    </source>
</evidence>
<proteinExistence type="predicted"/>
<dbReference type="GO" id="GO:0005829">
    <property type="term" value="C:cytosol"/>
    <property type="evidence" value="ECO:0007669"/>
    <property type="project" value="TreeGrafter"/>
</dbReference>
<evidence type="ECO:0000259" key="9">
    <source>
        <dbReference type="PROSITE" id="PS51755"/>
    </source>
</evidence>
<dbReference type="GO" id="GO:0032993">
    <property type="term" value="C:protein-DNA complex"/>
    <property type="evidence" value="ECO:0007669"/>
    <property type="project" value="TreeGrafter"/>
</dbReference>
<feature type="domain" description="Response regulatory" evidence="8">
    <location>
        <begin position="1"/>
        <end position="112"/>
    </location>
</feature>
<comment type="caution">
    <text evidence="6">Lacks conserved residue(s) required for the propagation of feature annotation.</text>
</comment>
<dbReference type="GO" id="GO:0000976">
    <property type="term" value="F:transcription cis-regulatory region binding"/>
    <property type="evidence" value="ECO:0007669"/>
    <property type="project" value="TreeGrafter"/>
</dbReference>
<keyword evidence="1" id="KW-0597">Phosphoprotein</keyword>
<dbReference type="InterPro" id="IPR001789">
    <property type="entry name" value="Sig_transdc_resp-reg_receiver"/>
</dbReference>
<dbReference type="Pfam" id="PF00486">
    <property type="entry name" value="Trans_reg_C"/>
    <property type="match status" value="1"/>
</dbReference>
<dbReference type="SMART" id="SM00862">
    <property type="entry name" value="Trans_reg_C"/>
    <property type="match status" value="1"/>
</dbReference>
<dbReference type="Gene3D" id="1.10.10.10">
    <property type="entry name" value="Winged helix-like DNA-binding domain superfamily/Winged helix DNA-binding domain"/>
    <property type="match status" value="1"/>
</dbReference>
<dbReference type="EMBL" id="LNKA01000005">
    <property type="protein sequence ID" value="KTC65282.1"/>
    <property type="molecule type" value="Genomic_DNA"/>
</dbReference>
<dbReference type="CDD" id="cd00383">
    <property type="entry name" value="trans_reg_C"/>
    <property type="match status" value="1"/>
</dbReference>
<dbReference type="OrthoDB" id="9802426at2"/>
<evidence type="ECO:0000313" key="13">
    <source>
        <dbReference type="Proteomes" id="UP000281170"/>
    </source>
</evidence>
<protein>
    <submittedName>
        <fullName evidence="10">Response regulator</fullName>
    </submittedName>
</protein>
<accession>A0A0W0R2J4</accession>
<dbReference type="Gene3D" id="6.10.250.690">
    <property type="match status" value="1"/>
</dbReference>
<dbReference type="GO" id="GO:0000156">
    <property type="term" value="F:phosphorelay response regulator activity"/>
    <property type="evidence" value="ECO:0007669"/>
    <property type="project" value="TreeGrafter"/>
</dbReference>
<evidence type="ECO:0000256" key="3">
    <source>
        <dbReference type="ARBA" id="ARBA00023015"/>
    </source>
</evidence>
<dbReference type="InterPro" id="IPR016032">
    <property type="entry name" value="Sig_transdc_resp-reg_C-effctor"/>
</dbReference>
<organism evidence="10 12">
    <name type="scientific">Legionella adelaidensis</name>
    <dbReference type="NCBI Taxonomy" id="45056"/>
    <lineage>
        <taxon>Bacteria</taxon>
        <taxon>Pseudomonadati</taxon>
        <taxon>Pseudomonadota</taxon>
        <taxon>Gammaproteobacteria</taxon>
        <taxon>Legionellales</taxon>
        <taxon>Legionellaceae</taxon>
        <taxon>Legionella</taxon>
    </lineage>
</organism>
<dbReference type="GO" id="GO:0006355">
    <property type="term" value="P:regulation of DNA-templated transcription"/>
    <property type="evidence" value="ECO:0007669"/>
    <property type="project" value="InterPro"/>
</dbReference>
<evidence type="ECO:0000313" key="11">
    <source>
        <dbReference type="EMBL" id="VEH81229.1"/>
    </source>
</evidence>
<evidence type="ECO:0000256" key="1">
    <source>
        <dbReference type="ARBA" id="ARBA00022553"/>
    </source>
</evidence>
<dbReference type="AlphaFoldDB" id="A0A0W0R2J4"/>
<evidence type="ECO:0000259" key="8">
    <source>
        <dbReference type="PROSITE" id="PS50110"/>
    </source>
</evidence>
<feature type="DNA-binding region" description="OmpR/PhoB-type" evidence="7">
    <location>
        <begin position="126"/>
        <end position="225"/>
    </location>
</feature>
<dbReference type="InterPro" id="IPR039420">
    <property type="entry name" value="WalR-like"/>
</dbReference>
<feature type="domain" description="OmpR/PhoB-type" evidence="9">
    <location>
        <begin position="126"/>
        <end position="225"/>
    </location>
</feature>
<dbReference type="STRING" id="45056.Lade_1465"/>
<dbReference type="InterPro" id="IPR036388">
    <property type="entry name" value="WH-like_DNA-bd_sf"/>
</dbReference>
<dbReference type="InterPro" id="IPR001867">
    <property type="entry name" value="OmpR/PhoB-type_DNA-bd"/>
</dbReference>
<gene>
    <name evidence="11" type="primary">ompR</name>
    <name evidence="10" type="ORF">Lade_1465</name>
    <name evidence="11" type="ORF">NCTC12735_00053</name>
</gene>
<evidence type="ECO:0000256" key="2">
    <source>
        <dbReference type="ARBA" id="ARBA00023012"/>
    </source>
</evidence>
<reference evidence="11 13" key="2">
    <citation type="submission" date="2018-12" db="EMBL/GenBank/DDBJ databases">
        <authorList>
            <consortium name="Pathogen Informatics"/>
        </authorList>
    </citation>
    <scope>NUCLEOTIDE SEQUENCE [LARGE SCALE GENOMIC DNA]</scope>
    <source>
        <strain evidence="11 13">NCTC12735</strain>
        <plasmid evidence="13">4</plasmid>
    </source>
</reference>
<dbReference type="KEGG" id="ladl:NCTC12735_00053"/>
<evidence type="ECO:0000313" key="12">
    <source>
        <dbReference type="Proteomes" id="UP000054859"/>
    </source>
</evidence>
<dbReference type="Proteomes" id="UP000281170">
    <property type="component" value="Plasmid 4"/>
</dbReference>
<dbReference type="SUPFAM" id="SSF52172">
    <property type="entry name" value="CheY-like"/>
    <property type="match status" value="1"/>
</dbReference>
<dbReference type="PATRIC" id="fig|45056.6.peg.1513"/>
<name>A0A0W0R2J4_9GAMM</name>
<dbReference type="EMBL" id="LR134413">
    <property type="protein sequence ID" value="VEH81229.1"/>
    <property type="molecule type" value="Genomic_DNA"/>
</dbReference>
<keyword evidence="11" id="KW-0614">Plasmid</keyword>
<evidence type="ECO:0000256" key="6">
    <source>
        <dbReference type="PROSITE-ProRule" id="PRU00169"/>
    </source>
</evidence>
<dbReference type="PROSITE" id="PS51755">
    <property type="entry name" value="OMPR_PHOB"/>
    <property type="match status" value="1"/>
</dbReference>
<keyword evidence="5" id="KW-0804">Transcription</keyword>
<dbReference type="PANTHER" id="PTHR48111">
    <property type="entry name" value="REGULATOR OF RPOS"/>
    <property type="match status" value="1"/>
</dbReference>
<reference evidence="10 12" key="1">
    <citation type="submission" date="2015-11" db="EMBL/GenBank/DDBJ databases">
        <title>Identification of large and diverse effector repertoires of 38 Legionella species.</title>
        <authorList>
            <person name="Burstein D."/>
            <person name="Amaro F."/>
            <person name="Zusman T."/>
            <person name="Lifshitz Z."/>
            <person name="Cohen O."/>
            <person name="Gilbert J.A."/>
            <person name="Pupko T."/>
            <person name="Shuman H.A."/>
            <person name="Segal G."/>
        </authorList>
    </citation>
    <scope>NUCLEOTIDE SEQUENCE [LARGE SCALE GENOMIC DNA]</scope>
    <source>
        <strain evidence="10 12">1762-AUS-E</strain>
    </source>
</reference>
<dbReference type="RefSeq" id="WP_058462545.1">
    <property type="nucleotide sequence ID" value="NZ_CAAAHS010000012.1"/>
</dbReference>
<geneLocation type="plasmid" evidence="11">
    <name>4</name>
</geneLocation>
<dbReference type="PANTHER" id="PTHR48111:SF4">
    <property type="entry name" value="DNA-BINDING DUAL TRANSCRIPTIONAL REGULATOR OMPR"/>
    <property type="match status" value="1"/>
</dbReference>
<keyword evidence="3" id="KW-0805">Transcription regulation</keyword>
<dbReference type="PROSITE" id="PS50110">
    <property type="entry name" value="RESPONSE_REGULATORY"/>
    <property type="match status" value="1"/>
</dbReference>